<evidence type="ECO:0000256" key="1">
    <source>
        <dbReference type="SAM" id="SignalP"/>
    </source>
</evidence>
<dbReference type="InterPro" id="IPR036866">
    <property type="entry name" value="RibonucZ/Hydroxyglut_hydro"/>
</dbReference>
<sequence>MKKAVLLSLALSLSLPLGAAFAAPSPVQAASPAAVVQQKQAAPAVSVQKLAIGTVTTYDYGNIKMYAYATNDPLSDECYALESKDGVVLLESTILTNNIDEWSQFVKTLDKPVVAELMAYHPNGYATYGKHPIYATPHALQSWQPGGGVYAIVGNLEKAFGSAADTSMPTKAKKLTAGKDITLAGIRFHIIDAGDDAYSVEIPQINAVYRHMMGSDVHNILASRQQIAQDIQTLKGYQQKGYDLILTGHYKPEGQEAVAQKIQYLQKVQELANTCQTKDEFQQRVKEAFPNYQGESYLAMTASFLYQH</sequence>
<feature type="signal peptide" evidence="1">
    <location>
        <begin position="1"/>
        <end position="22"/>
    </location>
</feature>
<keyword evidence="1" id="KW-0732">Signal</keyword>
<dbReference type="EMBL" id="JABBJH010000007">
    <property type="protein sequence ID" value="NMK39040.1"/>
    <property type="molecule type" value="Genomic_DNA"/>
</dbReference>
<name>A0A848EU86_MEGEL</name>
<protein>
    <recommendedName>
        <fullName evidence="4">Metallo-beta-lactamase domain-containing protein</fullName>
    </recommendedName>
</protein>
<evidence type="ECO:0000313" key="3">
    <source>
        <dbReference type="Proteomes" id="UP000536773"/>
    </source>
</evidence>
<evidence type="ECO:0008006" key="4">
    <source>
        <dbReference type="Google" id="ProtNLM"/>
    </source>
</evidence>
<reference evidence="2 3" key="1">
    <citation type="submission" date="2020-04" db="EMBL/GenBank/DDBJ databases">
        <authorList>
            <person name="Hitch T.C.A."/>
            <person name="Wylensek D."/>
            <person name="Clavel T."/>
        </authorList>
    </citation>
    <scope>NUCLEOTIDE SEQUENCE [LARGE SCALE GENOMIC DNA]</scope>
    <source>
        <strain evidence="2 3">WCA-386-APC-2A</strain>
    </source>
</reference>
<dbReference type="RefSeq" id="WP_169013512.1">
    <property type="nucleotide sequence ID" value="NZ_JABBJH010000007.1"/>
</dbReference>
<dbReference type="AlphaFoldDB" id="A0A848EU86"/>
<gene>
    <name evidence="2" type="ORF">HG933_06555</name>
</gene>
<evidence type="ECO:0000313" key="2">
    <source>
        <dbReference type="EMBL" id="NMK39040.1"/>
    </source>
</evidence>
<feature type="chain" id="PRO_5032585048" description="Metallo-beta-lactamase domain-containing protein" evidence="1">
    <location>
        <begin position="23"/>
        <end position="308"/>
    </location>
</feature>
<organism evidence="2 3">
    <name type="scientific">Megasphaera elsdenii</name>
    <dbReference type="NCBI Taxonomy" id="907"/>
    <lineage>
        <taxon>Bacteria</taxon>
        <taxon>Bacillati</taxon>
        <taxon>Bacillota</taxon>
        <taxon>Negativicutes</taxon>
        <taxon>Veillonellales</taxon>
        <taxon>Veillonellaceae</taxon>
        <taxon>Megasphaera</taxon>
    </lineage>
</organism>
<accession>A0A848EU86</accession>
<dbReference type="SUPFAM" id="SSF56281">
    <property type="entry name" value="Metallo-hydrolase/oxidoreductase"/>
    <property type="match status" value="1"/>
</dbReference>
<comment type="caution">
    <text evidence="2">The sequence shown here is derived from an EMBL/GenBank/DDBJ whole genome shotgun (WGS) entry which is preliminary data.</text>
</comment>
<dbReference type="Proteomes" id="UP000536773">
    <property type="component" value="Unassembled WGS sequence"/>
</dbReference>
<proteinExistence type="predicted"/>